<feature type="compositionally biased region" description="Low complexity" evidence="10">
    <location>
        <begin position="290"/>
        <end position="299"/>
    </location>
</feature>
<evidence type="ECO:0000256" key="7">
    <source>
        <dbReference type="ARBA" id="ARBA00022825"/>
    </source>
</evidence>
<sequence>MAPLWLSLLATASAVWAITPEKLLSAPRRGEAIPNPSGDVAVFSTSKYSFKEHESSSWWSLLDLKTGSTSLLTNDSDVSEITWLGTDDSTILYINSTNAHIPGGVELWVTSVSDFENGYKAASLEAPFSGLKSVITESGDVHFVAYTKSYPNGTAYNEELATPPLSSARIYDSIYVRHWDFYLDTTFNAVFSGTLKKSGTTGQYASCGELKNLVYSVKNAESPYPPDSNPSDYTLSPDGKWVAFKSKAPDLPRANYTSSYIYLVPHDGSAKPFAINGPQSPGKPAGIEGDSSSPEFSPDSSKLAYFQMKDISYESDRRTLYVYTLGSNDTIRTLAKNWDRSPDTAKWTADGKTLIVNSEDSGRTRLFVFPVDAGDDFKPQNFTNGGSVSSYYLLPDSSVLVTGSAIWNSWIVYTATPSQGVTKTVASAVEIDPELKGLSPDYVDEFYYDGNFTKIQSWIIYPEDFDKNKTYPLLFYVHGGPQSSFIDSWSSRWNLKTFADQGYVVIGPNPTGSSGFGDELQDAIQNSWGGRPYDDLVKGWQYVHDNFPFIDTDNGVAAGASYGGFMMNWIQGNPLGRKFKALVSHDGTFFGDAKISTEELWFTEHEFNGTIWNNRDNYLRWDPSATEHILQFSTPQLVIHSDKDYRLPVSEGLALFNVLQERGVPSRFLNFPDENHWVLKPENSLVWHQQVFGWLNRYSGVEETNPDAVRLEDTVVPVVNYNP</sequence>
<dbReference type="EMBL" id="VIFY01000255">
    <property type="protein sequence ID" value="TQB68077.1"/>
    <property type="molecule type" value="Genomic_DNA"/>
</dbReference>
<proteinExistence type="inferred from homology"/>
<dbReference type="FunFam" id="3.40.50.1820:FF:000028">
    <property type="entry name" value="S9 family peptidase"/>
    <property type="match status" value="1"/>
</dbReference>
<evidence type="ECO:0000256" key="9">
    <source>
        <dbReference type="ARBA" id="ARBA00032829"/>
    </source>
</evidence>
<dbReference type="InterPro" id="IPR001375">
    <property type="entry name" value="Peptidase_S9_cat"/>
</dbReference>
<evidence type="ECO:0000256" key="1">
    <source>
        <dbReference type="ARBA" id="ARBA00004613"/>
    </source>
</evidence>
<comment type="caution">
    <text evidence="13">The sequence shown here is derived from an EMBL/GenBank/DDBJ whole genome shotgun (WGS) entry which is preliminary data.</text>
</comment>
<evidence type="ECO:0000313" key="13">
    <source>
        <dbReference type="EMBL" id="TQB68077.1"/>
    </source>
</evidence>
<keyword evidence="7" id="KW-0720">Serine protease</keyword>
<evidence type="ECO:0000256" key="6">
    <source>
        <dbReference type="ARBA" id="ARBA00022801"/>
    </source>
</evidence>
<evidence type="ECO:0000256" key="2">
    <source>
        <dbReference type="ARBA" id="ARBA00010040"/>
    </source>
</evidence>
<gene>
    <name evidence="13" type="primary">DPP5</name>
    <name evidence="13" type="ORF">MPDQ_004044</name>
</gene>
<dbReference type="GO" id="GO:0005576">
    <property type="term" value="C:extracellular region"/>
    <property type="evidence" value="ECO:0007669"/>
    <property type="project" value="UniProtKB-SubCell"/>
</dbReference>
<dbReference type="GO" id="GO:0004252">
    <property type="term" value="F:serine-type endopeptidase activity"/>
    <property type="evidence" value="ECO:0007669"/>
    <property type="project" value="TreeGrafter"/>
</dbReference>
<feature type="signal peptide" evidence="11">
    <location>
        <begin position="1"/>
        <end position="17"/>
    </location>
</feature>
<comment type="subcellular location">
    <subcellularLocation>
        <location evidence="1">Secreted</location>
    </subcellularLocation>
</comment>
<dbReference type="STRING" id="5098.A0A507QM89"/>
<dbReference type="SUPFAM" id="SSF53474">
    <property type="entry name" value="alpha/beta-Hydrolases"/>
    <property type="match status" value="1"/>
</dbReference>
<accession>A0A507QM89</accession>
<keyword evidence="4" id="KW-0645">Protease</keyword>
<evidence type="ECO:0000256" key="4">
    <source>
        <dbReference type="ARBA" id="ARBA00022670"/>
    </source>
</evidence>
<reference evidence="13 14" key="1">
    <citation type="submission" date="2019-06" db="EMBL/GenBank/DDBJ databases">
        <title>Wine fermentation using esterase from Monascus purpureus.</title>
        <authorList>
            <person name="Geng C."/>
            <person name="Zhang Y."/>
        </authorList>
    </citation>
    <scope>NUCLEOTIDE SEQUENCE [LARGE SCALE GENOMIC DNA]</scope>
    <source>
        <strain evidence="13">HQ1</strain>
    </source>
</reference>
<evidence type="ECO:0000256" key="11">
    <source>
        <dbReference type="SAM" id="SignalP"/>
    </source>
</evidence>
<name>A0A507QM89_MONPU</name>
<dbReference type="PANTHER" id="PTHR42776">
    <property type="entry name" value="SERINE PEPTIDASE S9 FAMILY MEMBER"/>
    <property type="match status" value="1"/>
</dbReference>
<keyword evidence="5 11" id="KW-0732">Signal</keyword>
<keyword evidence="8" id="KW-0325">Glycoprotein</keyword>
<keyword evidence="6" id="KW-0378">Hydrolase</keyword>
<dbReference type="SUPFAM" id="SSF69322">
    <property type="entry name" value="Tricorn protease domain 2"/>
    <property type="match status" value="1"/>
</dbReference>
<dbReference type="OrthoDB" id="416344at2759"/>
<feature type="region of interest" description="Disordered" evidence="10">
    <location>
        <begin position="273"/>
        <end position="299"/>
    </location>
</feature>
<evidence type="ECO:0000313" key="14">
    <source>
        <dbReference type="Proteomes" id="UP000319663"/>
    </source>
</evidence>
<dbReference type="InterPro" id="IPR029058">
    <property type="entry name" value="AB_hydrolase_fold"/>
</dbReference>
<evidence type="ECO:0000256" key="10">
    <source>
        <dbReference type="SAM" id="MobiDB-lite"/>
    </source>
</evidence>
<dbReference type="Proteomes" id="UP000319663">
    <property type="component" value="Unassembled WGS sequence"/>
</dbReference>
<evidence type="ECO:0000256" key="5">
    <source>
        <dbReference type="ARBA" id="ARBA00022729"/>
    </source>
</evidence>
<dbReference type="PANTHER" id="PTHR42776:SF11">
    <property type="entry name" value="DIPEPTIDYL-PEPTIDASE 5-RELATED"/>
    <property type="match status" value="1"/>
</dbReference>
<keyword evidence="3" id="KW-0964">Secreted</keyword>
<feature type="domain" description="Peptidase S9 prolyl oligopeptidase catalytic" evidence="12">
    <location>
        <begin position="489"/>
        <end position="700"/>
    </location>
</feature>
<keyword evidence="14" id="KW-1185">Reference proteome</keyword>
<dbReference type="Gene3D" id="3.40.50.1820">
    <property type="entry name" value="alpha/beta hydrolase"/>
    <property type="match status" value="1"/>
</dbReference>
<dbReference type="InterPro" id="IPR011042">
    <property type="entry name" value="6-blade_b-propeller_TolB-like"/>
</dbReference>
<dbReference type="Pfam" id="PF00326">
    <property type="entry name" value="Peptidase_S9"/>
    <property type="match status" value="1"/>
</dbReference>
<dbReference type="FunFam" id="2.120.10.30:FF:000109">
    <property type="entry name" value="Dipeptidyl-peptidase 5"/>
    <property type="match status" value="1"/>
</dbReference>
<dbReference type="AlphaFoldDB" id="A0A507QM89"/>
<protein>
    <recommendedName>
        <fullName evidence="9">Dipeptidyl-peptidase V</fullName>
    </recommendedName>
</protein>
<evidence type="ECO:0000256" key="3">
    <source>
        <dbReference type="ARBA" id="ARBA00022525"/>
    </source>
</evidence>
<feature type="chain" id="PRO_5021232719" description="Dipeptidyl-peptidase V" evidence="11">
    <location>
        <begin position="18"/>
        <end position="723"/>
    </location>
</feature>
<evidence type="ECO:0000259" key="12">
    <source>
        <dbReference type="Pfam" id="PF00326"/>
    </source>
</evidence>
<dbReference type="Gene3D" id="2.120.10.30">
    <property type="entry name" value="TolB, C-terminal domain"/>
    <property type="match status" value="1"/>
</dbReference>
<comment type="similarity">
    <text evidence="2">Belongs to the peptidase S9C family.</text>
</comment>
<dbReference type="GO" id="GO:0006508">
    <property type="term" value="P:proteolysis"/>
    <property type="evidence" value="ECO:0007669"/>
    <property type="project" value="UniProtKB-KW"/>
</dbReference>
<organism evidence="13 14">
    <name type="scientific">Monascus purpureus</name>
    <name type="common">Red mold</name>
    <name type="synonym">Monascus anka</name>
    <dbReference type="NCBI Taxonomy" id="5098"/>
    <lineage>
        <taxon>Eukaryota</taxon>
        <taxon>Fungi</taxon>
        <taxon>Dikarya</taxon>
        <taxon>Ascomycota</taxon>
        <taxon>Pezizomycotina</taxon>
        <taxon>Eurotiomycetes</taxon>
        <taxon>Eurotiomycetidae</taxon>
        <taxon>Eurotiales</taxon>
        <taxon>Aspergillaceae</taxon>
        <taxon>Monascus</taxon>
    </lineage>
</organism>
<evidence type="ECO:0000256" key="8">
    <source>
        <dbReference type="ARBA" id="ARBA00023180"/>
    </source>
</evidence>